<dbReference type="InterPro" id="IPR011257">
    <property type="entry name" value="DNA_glycosylase"/>
</dbReference>
<dbReference type="PANTHER" id="PTHR10359">
    <property type="entry name" value="A/G-SPECIFIC ADENINE GLYCOSYLASE/ENDONUCLEASE III"/>
    <property type="match status" value="1"/>
</dbReference>
<reference evidence="5 6" key="2">
    <citation type="journal article" date="2011" name="Stand. Genomic Sci.">
        <title>Complete genome sequence of Isosphaera pallida type strain (IS1B).</title>
        <authorList>
            <consortium name="US DOE Joint Genome Institute (JGI-PGF)"/>
            <person name="Goker M."/>
            <person name="Cleland D."/>
            <person name="Saunders E."/>
            <person name="Lapidus A."/>
            <person name="Nolan M."/>
            <person name="Lucas S."/>
            <person name="Hammon N."/>
            <person name="Deshpande S."/>
            <person name="Cheng J.F."/>
            <person name="Tapia R."/>
            <person name="Han C."/>
            <person name="Goodwin L."/>
            <person name="Pitluck S."/>
            <person name="Liolios K."/>
            <person name="Pagani I."/>
            <person name="Ivanova N."/>
            <person name="Mavromatis K."/>
            <person name="Pati A."/>
            <person name="Chen A."/>
            <person name="Palaniappan K."/>
            <person name="Land M."/>
            <person name="Hauser L."/>
            <person name="Chang Y.J."/>
            <person name="Jeffries C.D."/>
            <person name="Detter J.C."/>
            <person name="Beck B."/>
            <person name="Woyke T."/>
            <person name="Bristow J."/>
            <person name="Eisen J.A."/>
            <person name="Markowitz V."/>
            <person name="Hugenholtz P."/>
            <person name="Kyrpides N.C."/>
            <person name="Klenk H.P."/>
        </authorList>
    </citation>
    <scope>NUCLEOTIDE SEQUENCE [LARGE SCALE GENOMIC DNA]</scope>
    <source>
        <strain evidence="6">ATCC 43644 / DSM 9630 / IS1B</strain>
    </source>
</reference>
<dbReference type="AlphaFoldDB" id="E8R1K3"/>
<evidence type="ECO:0000313" key="5">
    <source>
        <dbReference type="EMBL" id="ADV63421.1"/>
    </source>
</evidence>
<keyword evidence="2" id="KW-0479">Metal-binding</keyword>
<dbReference type="InParanoid" id="E8R1K3"/>
<evidence type="ECO:0000256" key="1">
    <source>
        <dbReference type="ARBA" id="ARBA00022485"/>
    </source>
</evidence>
<gene>
    <name evidence="5" type="ordered locus">Isop_2855</name>
</gene>
<dbReference type="Proteomes" id="UP000008631">
    <property type="component" value="Chromosome"/>
</dbReference>
<evidence type="ECO:0000313" key="6">
    <source>
        <dbReference type="Proteomes" id="UP000008631"/>
    </source>
</evidence>
<organism evidence="5 6">
    <name type="scientific">Isosphaera pallida (strain ATCC 43644 / DSM 9630 / IS1B)</name>
    <dbReference type="NCBI Taxonomy" id="575540"/>
    <lineage>
        <taxon>Bacteria</taxon>
        <taxon>Pseudomonadati</taxon>
        <taxon>Planctomycetota</taxon>
        <taxon>Planctomycetia</taxon>
        <taxon>Isosphaerales</taxon>
        <taxon>Isosphaeraceae</taxon>
        <taxon>Isosphaera</taxon>
    </lineage>
</organism>
<dbReference type="KEGG" id="ipa:Isop_2855"/>
<evidence type="ECO:0000256" key="4">
    <source>
        <dbReference type="ARBA" id="ARBA00023014"/>
    </source>
</evidence>
<dbReference type="SUPFAM" id="SSF48150">
    <property type="entry name" value="DNA-glycosylase"/>
    <property type="match status" value="1"/>
</dbReference>
<dbReference type="Gene3D" id="1.10.1670.10">
    <property type="entry name" value="Helix-hairpin-Helix base-excision DNA repair enzymes (C-terminal)"/>
    <property type="match status" value="1"/>
</dbReference>
<dbReference type="STRING" id="575540.Isop_2855"/>
<proteinExistence type="predicted"/>
<protein>
    <submittedName>
        <fullName evidence="5">DNA glycosylase</fullName>
    </submittedName>
</protein>
<keyword evidence="1" id="KW-0004">4Fe-4S</keyword>
<sequence length="243" mass="26551">MPGIEQARDGLAAALEARYGRGGDTPPLPSQVTFDAMVRVVLEEFLDARQAALAWEALVEAGLDEAGPIAEADPLELASVWQLAGLKPPARMGGVVRKLAMWLVDRHRGDPTALAEVGVDRLREELRQIQGVGPALTERLLLWGLGREGVPLDRSGYRILLRHGWIDPTADTDELRSTMVQLAQGGRWDDPAGDPRAALAAVGRWSGWMERVGREFCKPTAPRCDRCPLREALPETGPVEWDA</sequence>
<dbReference type="RefSeq" id="WP_013565709.1">
    <property type="nucleotide sequence ID" value="NC_014962.1"/>
</dbReference>
<accession>E8R1K3</accession>
<dbReference type="Gene3D" id="1.10.340.30">
    <property type="entry name" value="Hypothetical protein, domain 2"/>
    <property type="match status" value="1"/>
</dbReference>
<reference key="1">
    <citation type="submission" date="2010-11" db="EMBL/GenBank/DDBJ databases">
        <title>The complete sequence of chromosome of Isophaera pallida ATCC 43644.</title>
        <authorList>
            <consortium name="US DOE Joint Genome Institute (JGI-PGF)"/>
            <person name="Lucas S."/>
            <person name="Copeland A."/>
            <person name="Lapidus A."/>
            <person name="Bruce D."/>
            <person name="Goodwin L."/>
            <person name="Pitluck S."/>
            <person name="Kyrpides N."/>
            <person name="Mavromatis K."/>
            <person name="Pagani I."/>
            <person name="Ivanova N."/>
            <person name="Saunders E."/>
            <person name="Brettin T."/>
            <person name="Detter J.C."/>
            <person name="Han C."/>
            <person name="Tapia R."/>
            <person name="Land M."/>
            <person name="Hauser L."/>
            <person name="Markowitz V."/>
            <person name="Cheng J.-F."/>
            <person name="Hugenholtz P."/>
            <person name="Woyke T."/>
            <person name="Wu D."/>
            <person name="Eisen J.A."/>
        </authorList>
    </citation>
    <scope>NUCLEOTIDE SEQUENCE</scope>
    <source>
        <strain>ATCC 43644</strain>
    </source>
</reference>
<dbReference type="InterPro" id="IPR023170">
    <property type="entry name" value="HhH_base_excis_C"/>
</dbReference>
<dbReference type="GO" id="GO:0051539">
    <property type="term" value="F:4 iron, 4 sulfur cluster binding"/>
    <property type="evidence" value="ECO:0007669"/>
    <property type="project" value="UniProtKB-KW"/>
</dbReference>
<dbReference type="HOGENOM" id="CLU_012862_3_4_0"/>
<dbReference type="GO" id="GO:0006281">
    <property type="term" value="P:DNA repair"/>
    <property type="evidence" value="ECO:0007669"/>
    <property type="project" value="InterPro"/>
</dbReference>
<dbReference type="eggNOG" id="COG0177">
    <property type="taxonomic scope" value="Bacteria"/>
</dbReference>
<dbReference type="GO" id="GO:0046872">
    <property type="term" value="F:metal ion binding"/>
    <property type="evidence" value="ECO:0007669"/>
    <property type="project" value="UniProtKB-KW"/>
</dbReference>
<keyword evidence="6" id="KW-1185">Reference proteome</keyword>
<name>E8R1K3_ISOPI</name>
<keyword evidence="3" id="KW-0408">Iron</keyword>
<evidence type="ECO:0000256" key="3">
    <source>
        <dbReference type="ARBA" id="ARBA00023004"/>
    </source>
</evidence>
<dbReference type="GO" id="GO:0003824">
    <property type="term" value="F:catalytic activity"/>
    <property type="evidence" value="ECO:0007669"/>
    <property type="project" value="InterPro"/>
</dbReference>
<dbReference type="OrthoDB" id="9802365at2"/>
<dbReference type="EMBL" id="CP002353">
    <property type="protein sequence ID" value="ADV63421.1"/>
    <property type="molecule type" value="Genomic_DNA"/>
</dbReference>
<evidence type="ECO:0000256" key="2">
    <source>
        <dbReference type="ARBA" id="ARBA00022723"/>
    </source>
</evidence>
<keyword evidence="4" id="KW-0411">Iron-sulfur</keyword>